<reference evidence="1" key="1">
    <citation type="submission" date="2018-05" db="EMBL/GenBank/DDBJ databases">
        <authorList>
            <person name="Lanie J.A."/>
            <person name="Ng W.-L."/>
            <person name="Kazmierczak K.M."/>
            <person name="Andrzejewski T.M."/>
            <person name="Davidsen T.M."/>
            <person name="Wayne K.J."/>
            <person name="Tettelin H."/>
            <person name="Glass J.I."/>
            <person name="Rusch D."/>
            <person name="Podicherti R."/>
            <person name="Tsui H.-C.T."/>
            <person name="Winkler M.E."/>
        </authorList>
    </citation>
    <scope>NUCLEOTIDE SEQUENCE</scope>
</reference>
<feature type="non-terminal residue" evidence="1">
    <location>
        <position position="1"/>
    </location>
</feature>
<proteinExistence type="predicted"/>
<protein>
    <submittedName>
        <fullName evidence="1">Uncharacterized protein</fullName>
    </submittedName>
</protein>
<dbReference type="EMBL" id="UINC01216527">
    <property type="protein sequence ID" value="SVE42701.1"/>
    <property type="molecule type" value="Genomic_DNA"/>
</dbReference>
<sequence length="22" mass="2555">QARKQSLSIEPKQQLGISCNYY</sequence>
<feature type="non-terminal residue" evidence="1">
    <location>
        <position position="22"/>
    </location>
</feature>
<dbReference type="AlphaFoldDB" id="A0A383DE86"/>
<organism evidence="1">
    <name type="scientific">marine metagenome</name>
    <dbReference type="NCBI Taxonomy" id="408172"/>
    <lineage>
        <taxon>unclassified sequences</taxon>
        <taxon>metagenomes</taxon>
        <taxon>ecological metagenomes</taxon>
    </lineage>
</organism>
<evidence type="ECO:0000313" key="1">
    <source>
        <dbReference type="EMBL" id="SVE42701.1"/>
    </source>
</evidence>
<name>A0A383DE86_9ZZZZ</name>
<gene>
    <name evidence="1" type="ORF">METZ01_LOCUS495555</name>
</gene>
<accession>A0A383DE86</accession>